<comment type="caution">
    <text evidence="3">The sequence shown here is derived from an EMBL/GenBank/DDBJ whole genome shotgun (WGS) entry which is preliminary data.</text>
</comment>
<evidence type="ECO:0000313" key="3">
    <source>
        <dbReference type="EMBL" id="MBG9377556.1"/>
    </source>
</evidence>
<keyword evidence="4" id="KW-1185">Reference proteome</keyword>
<proteinExistence type="predicted"/>
<name>A0A931E8Z1_9BACT</name>
<accession>A0A931E8Z1</accession>
<dbReference type="RefSeq" id="WP_196991635.1">
    <property type="nucleotide sequence ID" value="NZ_JADWYR010000002.1"/>
</dbReference>
<organism evidence="3 4">
    <name type="scientific">Panacibacter microcysteis</name>
    <dbReference type="NCBI Taxonomy" id="2793269"/>
    <lineage>
        <taxon>Bacteria</taxon>
        <taxon>Pseudomonadati</taxon>
        <taxon>Bacteroidota</taxon>
        <taxon>Chitinophagia</taxon>
        <taxon>Chitinophagales</taxon>
        <taxon>Chitinophagaceae</taxon>
        <taxon>Panacibacter</taxon>
    </lineage>
</organism>
<dbReference type="AlphaFoldDB" id="A0A931E8Z1"/>
<dbReference type="Pfam" id="PF10988">
    <property type="entry name" value="DUF2807"/>
    <property type="match status" value="1"/>
</dbReference>
<evidence type="ECO:0000313" key="4">
    <source>
        <dbReference type="Proteomes" id="UP000628448"/>
    </source>
</evidence>
<dbReference type="InterPro" id="IPR021255">
    <property type="entry name" value="DUF2807"/>
</dbReference>
<keyword evidence="1" id="KW-0732">Signal</keyword>
<sequence>MYKIKCSLAAMLLFVVSTLSAQKVYNVEAFDKVIVSPHIQTTFVESNTESVTVENSKVDENKIHVEVNGKTLRVYLDGAKDYTKNEKNYDKGYEEKNPLYRGTVLIVKISYKTLTDLSLRGEEKHICESPLKGESFDLKIYGESDVTLNSVDFKEMNTTIYGESNLRIKNGAIADQKYTAYGEGVVNSLDVKGTTAKVVAYGEAEFSLNVKDRIKVTAFGEAAVHYKGSPVIDKGLHFGDLVINRID</sequence>
<feature type="domain" description="Putative auto-transporter adhesin head GIN" evidence="2">
    <location>
        <begin position="29"/>
        <end position="230"/>
    </location>
</feature>
<dbReference type="Gene3D" id="2.160.20.120">
    <property type="match status" value="1"/>
</dbReference>
<feature type="chain" id="PRO_5037956464" evidence="1">
    <location>
        <begin position="22"/>
        <end position="247"/>
    </location>
</feature>
<feature type="signal peptide" evidence="1">
    <location>
        <begin position="1"/>
        <end position="21"/>
    </location>
</feature>
<evidence type="ECO:0000259" key="2">
    <source>
        <dbReference type="Pfam" id="PF10988"/>
    </source>
</evidence>
<reference evidence="3" key="1">
    <citation type="submission" date="2020-11" db="EMBL/GenBank/DDBJ databases">
        <title>Bacterial whole genome sequence for Panacibacter sp. DH6.</title>
        <authorList>
            <person name="Le V."/>
            <person name="Ko S."/>
            <person name="Ahn C.-Y."/>
            <person name="Oh H.-M."/>
        </authorList>
    </citation>
    <scope>NUCLEOTIDE SEQUENCE</scope>
    <source>
        <strain evidence="3">DH6</strain>
    </source>
</reference>
<evidence type="ECO:0000256" key="1">
    <source>
        <dbReference type="SAM" id="SignalP"/>
    </source>
</evidence>
<dbReference type="Proteomes" id="UP000628448">
    <property type="component" value="Unassembled WGS sequence"/>
</dbReference>
<gene>
    <name evidence="3" type="ORF">I5907_15030</name>
</gene>
<protein>
    <submittedName>
        <fullName evidence="3">DUF2807 domain-containing protein</fullName>
    </submittedName>
</protein>
<dbReference type="EMBL" id="JADWYR010000002">
    <property type="protein sequence ID" value="MBG9377556.1"/>
    <property type="molecule type" value="Genomic_DNA"/>
</dbReference>